<protein>
    <submittedName>
        <fullName evidence="1">Uncharacterized protein</fullName>
    </submittedName>
</protein>
<dbReference type="AlphaFoldDB" id="A0A327Y804"/>
<proteinExistence type="predicted"/>
<gene>
    <name evidence="1" type="ORF">ATI53_101511</name>
</gene>
<reference evidence="1 2" key="1">
    <citation type="submission" date="2018-06" db="EMBL/GenBank/DDBJ databases">
        <title>Genomic Encyclopedia of Archaeal and Bacterial Type Strains, Phase II (KMG-II): from individual species to whole genera.</title>
        <authorList>
            <person name="Goeker M."/>
        </authorList>
    </citation>
    <scope>NUCLEOTIDE SEQUENCE [LARGE SCALE GENOMIC DNA]</scope>
    <source>
        <strain evidence="1 2">DSM 22011</strain>
    </source>
</reference>
<evidence type="ECO:0000313" key="1">
    <source>
        <dbReference type="EMBL" id="RAK17213.1"/>
    </source>
</evidence>
<comment type="caution">
    <text evidence="1">The sequence shown here is derived from an EMBL/GenBank/DDBJ whole genome shotgun (WGS) entry which is preliminary data.</text>
</comment>
<dbReference type="GO" id="GO:0005509">
    <property type="term" value="F:calcium ion binding"/>
    <property type="evidence" value="ECO:0007669"/>
    <property type="project" value="InterPro"/>
</dbReference>
<dbReference type="SUPFAM" id="SSF51120">
    <property type="entry name" value="beta-Roll"/>
    <property type="match status" value="1"/>
</dbReference>
<dbReference type="InterPro" id="IPR001343">
    <property type="entry name" value="Hemolysn_Ca-bd"/>
</dbReference>
<dbReference type="EMBL" id="QLMG01000015">
    <property type="protein sequence ID" value="RAK17213.1"/>
    <property type="molecule type" value="Genomic_DNA"/>
</dbReference>
<dbReference type="Gene3D" id="2.150.10.10">
    <property type="entry name" value="Serralysin-like metalloprotease, C-terminal"/>
    <property type="match status" value="1"/>
</dbReference>
<accession>A0A327Y804</accession>
<dbReference type="Pfam" id="PF00353">
    <property type="entry name" value="HemolysinCabind"/>
    <property type="match status" value="1"/>
</dbReference>
<dbReference type="Proteomes" id="UP000249165">
    <property type="component" value="Unassembled WGS sequence"/>
</dbReference>
<sequence>MLRMMENTWGQSFGDLDVYITEWNSSGSSGLFDDDEDYGLYQAQEMLEIVEEFMLAGVDVAHAWPSLQNSPNALSMGRSHDEIGPAGEMFAMMASALLGKTMLDFSLGSRETEQELAHLDLHALYGNSELILFLTSTSDQVETTQVDVSGLVLGAETVTGQVLGVASGQLPGSNNSQVELQALAVDEFFDNGMMKAVLRPGDVMQITLSGIEPSAGFAALMPGLDAAFASTSEEALARALWHALENGPTEYDDRIRGTAEGEKIKSFQGDDTVFGAVGNDTLIGGRGQDLLKGGPRCRPAAR</sequence>
<dbReference type="InterPro" id="IPR011049">
    <property type="entry name" value="Serralysin-like_metalloprot_C"/>
</dbReference>
<name>A0A327Y804_9RHOB</name>
<keyword evidence="2" id="KW-1185">Reference proteome</keyword>
<organism evidence="1 2">
    <name type="scientific">Salipiger aestuarii</name>
    <dbReference type="NCBI Taxonomy" id="568098"/>
    <lineage>
        <taxon>Bacteria</taxon>
        <taxon>Pseudomonadati</taxon>
        <taxon>Pseudomonadota</taxon>
        <taxon>Alphaproteobacteria</taxon>
        <taxon>Rhodobacterales</taxon>
        <taxon>Roseobacteraceae</taxon>
        <taxon>Salipiger</taxon>
    </lineage>
</organism>
<evidence type="ECO:0000313" key="2">
    <source>
        <dbReference type="Proteomes" id="UP000249165"/>
    </source>
</evidence>